<dbReference type="Pfam" id="PF00528">
    <property type="entry name" value="BPD_transp_1"/>
    <property type="match status" value="1"/>
</dbReference>
<keyword evidence="6 7" id="KW-0472">Membrane</keyword>
<dbReference type="InterPro" id="IPR000515">
    <property type="entry name" value="MetI-like"/>
</dbReference>
<dbReference type="Proteomes" id="UP000325827">
    <property type="component" value="Unassembled WGS sequence"/>
</dbReference>
<comment type="similarity">
    <text evidence="7">Belongs to the binding-protein-dependent transport system permease family.</text>
</comment>
<feature type="transmembrane region" description="Helical" evidence="7">
    <location>
        <begin position="302"/>
        <end position="324"/>
    </location>
</feature>
<gene>
    <name evidence="10" type="ORF">F6B43_17395</name>
</gene>
<reference evidence="11" key="1">
    <citation type="submission" date="2019-09" db="EMBL/GenBank/DDBJ databases">
        <title>Mumia zhuanghuii sp. nov. isolated from the intestinal contents of plateau pika (Ochotona curzoniae) in the Qinghai-Tibet plateau of China.</title>
        <authorList>
            <person name="Tian Z."/>
        </authorList>
    </citation>
    <scope>NUCLEOTIDE SEQUENCE [LARGE SCALE GENOMIC DNA]</scope>
    <source>
        <strain evidence="11">JCM 30598</strain>
    </source>
</reference>
<evidence type="ECO:0000256" key="7">
    <source>
        <dbReference type="RuleBase" id="RU363032"/>
    </source>
</evidence>
<keyword evidence="11" id="KW-1185">Reference proteome</keyword>
<feature type="domain" description="ABC transmembrane type-1" evidence="9">
    <location>
        <begin position="106"/>
        <end position="320"/>
    </location>
</feature>
<protein>
    <submittedName>
        <fullName evidence="10">Sugar ABC transporter permease</fullName>
    </submittedName>
</protein>
<feature type="region of interest" description="Disordered" evidence="8">
    <location>
        <begin position="1"/>
        <end position="37"/>
    </location>
</feature>
<evidence type="ECO:0000313" key="11">
    <source>
        <dbReference type="Proteomes" id="UP000325827"/>
    </source>
</evidence>
<organism evidence="10 11">
    <name type="scientific">Microbacterium rhizomatis</name>
    <dbReference type="NCBI Taxonomy" id="1631477"/>
    <lineage>
        <taxon>Bacteria</taxon>
        <taxon>Bacillati</taxon>
        <taxon>Actinomycetota</taxon>
        <taxon>Actinomycetes</taxon>
        <taxon>Micrococcales</taxon>
        <taxon>Microbacteriaceae</taxon>
        <taxon>Microbacterium</taxon>
    </lineage>
</organism>
<evidence type="ECO:0000256" key="1">
    <source>
        <dbReference type="ARBA" id="ARBA00004651"/>
    </source>
</evidence>
<dbReference type="CDD" id="cd06261">
    <property type="entry name" value="TM_PBP2"/>
    <property type="match status" value="1"/>
</dbReference>
<feature type="transmembrane region" description="Helical" evidence="7">
    <location>
        <begin position="144"/>
        <end position="161"/>
    </location>
</feature>
<accession>A0A5J5IZ31</accession>
<feature type="transmembrane region" description="Helical" evidence="7">
    <location>
        <begin position="109"/>
        <end position="132"/>
    </location>
</feature>
<evidence type="ECO:0000256" key="2">
    <source>
        <dbReference type="ARBA" id="ARBA00022448"/>
    </source>
</evidence>
<dbReference type="InterPro" id="IPR051393">
    <property type="entry name" value="ABC_transporter_permease"/>
</dbReference>
<name>A0A5J5IZ31_9MICO</name>
<dbReference type="InterPro" id="IPR035906">
    <property type="entry name" value="MetI-like_sf"/>
</dbReference>
<keyword evidence="2 7" id="KW-0813">Transport</keyword>
<evidence type="ECO:0000256" key="8">
    <source>
        <dbReference type="SAM" id="MobiDB-lite"/>
    </source>
</evidence>
<keyword evidence="4 7" id="KW-0812">Transmembrane</keyword>
<dbReference type="OrthoDB" id="145927at2"/>
<comment type="subcellular location">
    <subcellularLocation>
        <location evidence="1 7">Cell membrane</location>
        <topology evidence="1 7">Multi-pass membrane protein</topology>
    </subcellularLocation>
</comment>
<dbReference type="RefSeq" id="WP_150450282.1">
    <property type="nucleotide sequence ID" value="NZ_VYSA01000005.1"/>
</dbReference>
<evidence type="ECO:0000256" key="6">
    <source>
        <dbReference type="ARBA" id="ARBA00023136"/>
    </source>
</evidence>
<evidence type="ECO:0000256" key="5">
    <source>
        <dbReference type="ARBA" id="ARBA00022989"/>
    </source>
</evidence>
<dbReference type="SUPFAM" id="SSF161098">
    <property type="entry name" value="MetI-like"/>
    <property type="match status" value="1"/>
</dbReference>
<dbReference type="AlphaFoldDB" id="A0A5J5IZ31"/>
<dbReference type="GO" id="GO:0055085">
    <property type="term" value="P:transmembrane transport"/>
    <property type="evidence" value="ECO:0007669"/>
    <property type="project" value="InterPro"/>
</dbReference>
<feature type="transmembrane region" description="Helical" evidence="7">
    <location>
        <begin position="47"/>
        <end position="69"/>
    </location>
</feature>
<comment type="caution">
    <text evidence="10">The sequence shown here is derived from an EMBL/GenBank/DDBJ whole genome shotgun (WGS) entry which is preliminary data.</text>
</comment>
<keyword evidence="5 7" id="KW-1133">Transmembrane helix</keyword>
<evidence type="ECO:0000256" key="4">
    <source>
        <dbReference type="ARBA" id="ARBA00022692"/>
    </source>
</evidence>
<dbReference type="PROSITE" id="PS50928">
    <property type="entry name" value="ABC_TM1"/>
    <property type="match status" value="1"/>
</dbReference>
<feature type="transmembrane region" description="Helical" evidence="7">
    <location>
        <begin position="193"/>
        <end position="219"/>
    </location>
</feature>
<dbReference type="PANTHER" id="PTHR30193:SF41">
    <property type="entry name" value="DIACETYLCHITOBIOSE UPTAKE SYSTEM PERMEASE PROTEIN NGCF"/>
    <property type="match status" value="1"/>
</dbReference>
<keyword evidence="3" id="KW-1003">Cell membrane</keyword>
<feature type="transmembrane region" description="Helical" evidence="7">
    <location>
        <begin position="240"/>
        <end position="264"/>
    </location>
</feature>
<proteinExistence type="inferred from homology"/>
<evidence type="ECO:0000313" key="10">
    <source>
        <dbReference type="EMBL" id="KAA9105550.1"/>
    </source>
</evidence>
<dbReference type="GO" id="GO:0005886">
    <property type="term" value="C:plasma membrane"/>
    <property type="evidence" value="ECO:0007669"/>
    <property type="project" value="UniProtKB-SubCell"/>
</dbReference>
<dbReference type="EMBL" id="VYSA01000005">
    <property type="protein sequence ID" value="KAA9105550.1"/>
    <property type="molecule type" value="Genomic_DNA"/>
</dbReference>
<dbReference type="Gene3D" id="1.10.3720.10">
    <property type="entry name" value="MetI-like"/>
    <property type="match status" value="1"/>
</dbReference>
<evidence type="ECO:0000256" key="3">
    <source>
        <dbReference type="ARBA" id="ARBA00022475"/>
    </source>
</evidence>
<sequence length="327" mass="34851">MSIAQAGAALSSGTGDGGPGGDQTDTRAILSRPRRTRGSHARRRMRWAGLLFAAPGLLIYAGVVLWPLIQSVQYSFYKWDGITTAVWVGFDNYLAFFTDPVLRSTLGNVLVLIGFFALLPIALGLLSAALITTGKRPGMAVFRWIFFLPQVLTSVVIALLFKRMYAPEGPINEALRAVGLDALTKNWLGDFTWALPAVGLIGTWVTFGFCMVLFIAGASSISPDLYEAARMDGAGPIREFFAVTLPGLRGQIAVALTLTITAALRAFDLVWITTRGGPGTSTLTPAVALYKAAFVNPDVGQAAAIGVVMAVLCLIIAIVITRVADKE</sequence>
<dbReference type="PANTHER" id="PTHR30193">
    <property type="entry name" value="ABC TRANSPORTER PERMEASE PROTEIN"/>
    <property type="match status" value="1"/>
</dbReference>
<evidence type="ECO:0000259" key="9">
    <source>
        <dbReference type="PROSITE" id="PS50928"/>
    </source>
</evidence>